<keyword evidence="3" id="KW-0723">Serine/threonine-protein kinase</keyword>
<keyword evidence="16" id="KW-0325">Glycoprotein</keyword>
<evidence type="ECO:0000256" key="1">
    <source>
        <dbReference type="ARBA" id="ARBA00004479"/>
    </source>
</evidence>
<dbReference type="InterPro" id="IPR008266">
    <property type="entry name" value="Tyr_kinase_AS"/>
</dbReference>
<dbReference type="PROSITE" id="PS00107">
    <property type="entry name" value="PROTEIN_KINASE_ATP"/>
    <property type="match status" value="1"/>
</dbReference>
<keyword evidence="13 21" id="KW-1133">Transmembrane helix</keyword>
<sequence length="478" mass="53996">MLSLTSIDLSYNQLEGALPNTKAFHDAPIEAFRNNKGLCGNATGLKTCPSTVSHNHHVKKRNKVMKLILVLSGVVFLIFIVVGITSFVRSRKTKTETKPKEAELQNMFTVWSYDGKMVYENIIEATEDFDDKHCIGVGGSGIVYKAEMLTGQVVAVKKLRPFLEDGVVNLKSFTSEIRSLTEIRHRNIVRLHGFCSHPRHSLLVYEFLEGGSLEKILKSDELAIDFNWVKRVNVVKGVASALSYMHHDCSHPIIHRDISSKNVLLDSEYEAHVSDFGTARIMSSDKSFWTSFAGTFGYTAPGIDALDSLPCLLFLVCLRDTFVPEGRKLRDPRRLYAPGRMYHIVERKFCRCGRFPPEVRTAIPVDGRFEHIVLSCNATSDHGIVWIERESEKALQRMKESSSETVTAAPRVQKIERRTSQENEPEPSESQNEDDSKTKSQSNSGRTNWDEVVEKLFKKDESGELLLMRDTNAPQLQQ</sequence>
<evidence type="ECO:0000256" key="9">
    <source>
        <dbReference type="ARBA" id="ARBA00022737"/>
    </source>
</evidence>
<evidence type="ECO:0000256" key="15">
    <source>
        <dbReference type="ARBA" id="ARBA00023170"/>
    </source>
</evidence>
<evidence type="ECO:0000256" key="11">
    <source>
        <dbReference type="ARBA" id="ARBA00022777"/>
    </source>
</evidence>
<keyword evidence="7 21" id="KW-0812">Transmembrane</keyword>
<dbReference type="InterPro" id="IPR000719">
    <property type="entry name" value="Prot_kinase_dom"/>
</dbReference>
<evidence type="ECO:0000256" key="18">
    <source>
        <dbReference type="ARBA" id="ARBA00048679"/>
    </source>
</evidence>
<evidence type="ECO:0000259" key="22">
    <source>
        <dbReference type="PROSITE" id="PS50011"/>
    </source>
</evidence>
<evidence type="ECO:0000256" key="21">
    <source>
        <dbReference type="SAM" id="Phobius"/>
    </source>
</evidence>
<dbReference type="Gene3D" id="3.30.200.20">
    <property type="entry name" value="Phosphorylase Kinase, domain 1"/>
    <property type="match status" value="1"/>
</dbReference>
<evidence type="ECO:0000256" key="6">
    <source>
        <dbReference type="ARBA" id="ARBA00022679"/>
    </source>
</evidence>
<dbReference type="FunFam" id="3.30.200.20:FF:000309">
    <property type="entry name" value="Leucine-rich repeat receptor protein kinase MSP1"/>
    <property type="match status" value="1"/>
</dbReference>
<evidence type="ECO:0000256" key="5">
    <source>
        <dbReference type="ARBA" id="ARBA00022614"/>
    </source>
</evidence>
<proteinExistence type="predicted"/>
<dbReference type="AlphaFoldDB" id="A0A2N9FS51"/>
<organism evidence="23">
    <name type="scientific">Fagus sylvatica</name>
    <name type="common">Beechnut</name>
    <dbReference type="NCBI Taxonomy" id="28930"/>
    <lineage>
        <taxon>Eukaryota</taxon>
        <taxon>Viridiplantae</taxon>
        <taxon>Streptophyta</taxon>
        <taxon>Embryophyta</taxon>
        <taxon>Tracheophyta</taxon>
        <taxon>Spermatophyta</taxon>
        <taxon>Magnoliopsida</taxon>
        <taxon>eudicotyledons</taxon>
        <taxon>Gunneridae</taxon>
        <taxon>Pentapetalae</taxon>
        <taxon>rosids</taxon>
        <taxon>fabids</taxon>
        <taxon>Fagales</taxon>
        <taxon>Fagaceae</taxon>
        <taxon>Fagus</taxon>
    </lineage>
</organism>
<evidence type="ECO:0000256" key="3">
    <source>
        <dbReference type="ARBA" id="ARBA00022527"/>
    </source>
</evidence>
<keyword evidence="4" id="KW-0597">Phosphoprotein</keyword>
<feature type="transmembrane region" description="Helical" evidence="21">
    <location>
        <begin position="67"/>
        <end position="88"/>
    </location>
</feature>
<dbReference type="GO" id="GO:0005524">
    <property type="term" value="F:ATP binding"/>
    <property type="evidence" value="ECO:0007669"/>
    <property type="project" value="UniProtKB-UniRule"/>
</dbReference>
<dbReference type="Gene3D" id="3.80.10.10">
    <property type="entry name" value="Ribonuclease Inhibitor"/>
    <property type="match status" value="1"/>
</dbReference>
<evidence type="ECO:0000256" key="4">
    <source>
        <dbReference type="ARBA" id="ARBA00022553"/>
    </source>
</evidence>
<evidence type="ECO:0000256" key="16">
    <source>
        <dbReference type="ARBA" id="ARBA00023180"/>
    </source>
</evidence>
<dbReference type="PANTHER" id="PTHR48005:SF70">
    <property type="entry name" value="MDIS1-INTERACTING RECEPTOR LIKE KINASE 2-LIKE"/>
    <property type="match status" value="1"/>
</dbReference>
<evidence type="ECO:0000256" key="7">
    <source>
        <dbReference type="ARBA" id="ARBA00022692"/>
    </source>
</evidence>
<feature type="binding site" evidence="19">
    <location>
        <position position="158"/>
    </location>
    <ligand>
        <name>ATP</name>
        <dbReference type="ChEBI" id="CHEBI:30616"/>
    </ligand>
</feature>
<evidence type="ECO:0000256" key="12">
    <source>
        <dbReference type="ARBA" id="ARBA00022840"/>
    </source>
</evidence>
<evidence type="ECO:0000256" key="19">
    <source>
        <dbReference type="PROSITE-ProRule" id="PRU10141"/>
    </source>
</evidence>
<keyword evidence="14 21" id="KW-0472">Membrane</keyword>
<comment type="subcellular location">
    <subcellularLocation>
        <location evidence="1">Membrane</location>
        <topology evidence="1">Single-pass type I membrane protein</topology>
    </subcellularLocation>
</comment>
<keyword evidence="12 19" id="KW-0067">ATP-binding</keyword>
<keyword evidence="15" id="KW-0675">Receptor</keyword>
<feature type="compositionally biased region" description="Acidic residues" evidence="20">
    <location>
        <begin position="423"/>
        <end position="433"/>
    </location>
</feature>
<keyword evidence="5" id="KW-0433">Leucine-rich repeat</keyword>
<name>A0A2N9FS51_FAGSY</name>
<dbReference type="FunFam" id="1.10.510.10:FF:001023">
    <property type="entry name" value="Os07g0541700 protein"/>
    <property type="match status" value="1"/>
</dbReference>
<keyword evidence="10 19" id="KW-0547">Nucleotide-binding</keyword>
<evidence type="ECO:0000256" key="14">
    <source>
        <dbReference type="ARBA" id="ARBA00023136"/>
    </source>
</evidence>
<keyword evidence="8" id="KW-0732">Signal</keyword>
<feature type="domain" description="Protein kinase" evidence="22">
    <location>
        <begin position="129"/>
        <end position="476"/>
    </location>
</feature>
<dbReference type="InterPro" id="IPR051420">
    <property type="entry name" value="Ser_Thr_Kinases_DiverseReg"/>
</dbReference>
<evidence type="ECO:0000256" key="20">
    <source>
        <dbReference type="SAM" id="MobiDB-lite"/>
    </source>
</evidence>
<dbReference type="EC" id="2.7.11.1" evidence="2"/>
<dbReference type="PROSITE" id="PS50011">
    <property type="entry name" value="PROTEIN_KINASE_DOM"/>
    <property type="match status" value="1"/>
</dbReference>
<dbReference type="Pfam" id="PF00069">
    <property type="entry name" value="Pkinase"/>
    <property type="match status" value="1"/>
</dbReference>
<reference evidence="23" key="1">
    <citation type="submission" date="2018-02" db="EMBL/GenBank/DDBJ databases">
        <authorList>
            <person name="Cohen D.B."/>
            <person name="Kent A.D."/>
        </authorList>
    </citation>
    <scope>NUCLEOTIDE SEQUENCE</scope>
</reference>
<dbReference type="PROSITE" id="PS00109">
    <property type="entry name" value="PROTEIN_KINASE_TYR"/>
    <property type="match status" value="1"/>
</dbReference>
<dbReference type="Gene3D" id="1.10.510.10">
    <property type="entry name" value="Transferase(Phosphotransferase) domain 1"/>
    <property type="match status" value="1"/>
</dbReference>
<evidence type="ECO:0000256" key="13">
    <source>
        <dbReference type="ARBA" id="ARBA00022989"/>
    </source>
</evidence>
<evidence type="ECO:0000313" key="23">
    <source>
        <dbReference type="EMBL" id="SPC89900.1"/>
    </source>
</evidence>
<keyword evidence="9" id="KW-0677">Repeat</keyword>
<evidence type="ECO:0000256" key="8">
    <source>
        <dbReference type="ARBA" id="ARBA00022729"/>
    </source>
</evidence>
<feature type="region of interest" description="Disordered" evidence="20">
    <location>
        <begin position="396"/>
        <end position="451"/>
    </location>
</feature>
<comment type="catalytic activity">
    <reaction evidence="18">
        <text>L-seryl-[protein] + ATP = O-phospho-L-seryl-[protein] + ADP + H(+)</text>
        <dbReference type="Rhea" id="RHEA:17989"/>
        <dbReference type="Rhea" id="RHEA-COMP:9863"/>
        <dbReference type="Rhea" id="RHEA-COMP:11604"/>
        <dbReference type="ChEBI" id="CHEBI:15378"/>
        <dbReference type="ChEBI" id="CHEBI:29999"/>
        <dbReference type="ChEBI" id="CHEBI:30616"/>
        <dbReference type="ChEBI" id="CHEBI:83421"/>
        <dbReference type="ChEBI" id="CHEBI:456216"/>
        <dbReference type="EC" id="2.7.11.1"/>
    </reaction>
</comment>
<evidence type="ECO:0000256" key="10">
    <source>
        <dbReference type="ARBA" id="ARBA00022741"/>
    </source>
</evidence>
<keyword evidence="11" id="KW-0418">Kinase</keyword>
<dbReference type="InterPro" id="IPR011009">
    <property type="entry name" value="Kinase-like_dom_sf"/>
</dbReference>
<dbReference type="SUPFAM" id="SSF56112">
    <property type="entry name" value="Protein kinase-like (PK-like)"/>
    <property type="match status" value="1"/>
</dbReference>
<evidence type="ECO:0000256" key="2">
    <source>
        <dbReference type="ARBA" id="ARBA00012513"/>
    </source>
</evidence>
<dbReference type="GO" id="GO:0004674">
    <property type="term" value="F:protein serine/threonine kinase activity"/>
    <property type="evidence" value="ECO:0007669"/>
    <property type="project" value="UniProtKB-KW"/>
</dbReference>
<comment type="catalytic activity">
    <reaction evidence="17">
        <text>L-threonyl-[protein] + ATP = O-phospho-L-threonyl-[protein] + ADP + H(+)</text>
        <dbReference type="Rhea" id="RHEA:46608"/>
        <dbReference type="Rhea" id="RHEA-COMP:11060"/>
        <dbReference type="Rhea" id="RHEA-COMP:11605"/>
        <dbReference type="ChEBI" id="CHEBI:15378"/>
        <dbReference type="ChEBI" id="CHEBI:30013"/>
        <dbReference type="ChEBI" id="CHEBI:30616"/>
        <dbReference type="ChEBI" id="CHEBI:61977"/>
        <dbReference type="ChEBI" id="CHEBI:456216"/>
        <dbReference type="EC" id="2.7.11.1"/>
    </reaction>
</comment>
<dbReference type="PANTHER" id="PTHR48005">
    <property type="entry name" value="LEUCINE RICH REPEAT KINASE 2"/>
    <property type="match status" value="1"/>
</dbReference>
<dbReference type="InterPro" id="IPR032675">
    <property type="entry name" value="LRR_dom_sf"/>
</dbReference>
<evidence type="ECO:0000256" key="17">
    <source>
        <dbReference type="ARBA" id="ARBA00047899"/>
    </source>
</evidence>
<protein>
    <recommendedName>
        <fullName evidence="2">non-specific serine/threonine protein kinase</fullName>
        <ecNumber evidence="2">2.7.11.1</ecNumber>
    </recommendedName>
</protein>
<accession>A0A2N9FS51</accession>
<keyword evidence="6" id="KW-0808">Transferase</keyword>
<gene>
    <name evidence="23" type="ORF">FSB_LOCUS17782</name>
</gene>
<dbReference type="GO" id="GO:0016020">
    <property type="term" value="C:membrane"/>
    <property type="evidence" value="ECO:0007669"/>
    <property type="project" value="UniProtKB-SubCell"/>
</dbReference>
<dbReference type="EMBL" id="OIVN01001104">
    <property type="protein sequence ID" value="SPC89900.1"/>
    <property type="molecule type" value="Genomic_DNA"/>
</dbReference>
<dbReference type="InterPro" id="IPR017441">
    <property type="entry name" value="Protein_kinase_ATP_BS"/>
</dbReference>